<proteinExistence type="inferred from homology"/>
<protein>
    <submittedName>
        <fullName evidence="7">Aldehyde dehydrogenase</fullName>
    </submittedName>
</protein>
<dbReference type="EMBL" id="JWIR02000023">
    <property type="protein sequence ID" value="KKB41315.1"/>
    <property type="molecule type" value="Genomic_DNA"/>
</dbReference>
<dbReference type="InterPro" id="IPR015590">
    <property type="entry name" value="Aldehyde_DH_dom"/>
</dbReference>
<keyword evidence="3" id="KW-0520">NAD</keyword>
<dbReference type="InterPro" id="IPR016163">
    <property type="entry name" value="Ald_DH_C"/>
</dbReference>
<dbReference type="SUPFAM" id="SSF53720">
    <property type="entry name" value="ALDH-like"/>
    <property type="match status" value="1"/>
</dbReference>
<dbReference type="Gene3D" id="3.40.605.10">
    <property type="entry name" value="Aldehyde Dehydrogenase, Chain A, domain 1"/>
    <property type="match status" value="1"/>
</dbReference>
<dbReference type="PANTHER" id="PTHR42986">
    <property type="entry name" value="BENZALDEHYDE DEHYDROGENASE YFMT"/>
    <property type="match status" value="1"/>
</dbReference>
<evidence type="ECO:0000256" key="2">
    <source>
        <dbReference type="ARBA" id="ARBA00023002"/>
    </source>
</evidence>
<reference evidence="7" key="1">
    <citation type="submission" date="2015-02" db="EMBL/GenBank/DDBJ databases">
        <title>Genome Assembly of Bacillaceae bacterium MTCC 8252.</title>
        <authorList>
            <person name="Verma A."/>
            <person name="Khatri I."/>
            <person name="Mual P."/>
            <person name="Subramanian S."/>
            <person name="Krishnamurthi S."/>
        </authorList>
    </citation>
    <scope>NUCLEOTIDE SEQUENCE [LARGE SCALE GENOMIC DNA]</scope>
    <source>
        <strain evidence="7">MTCC 8252</strain>
    </source>
</reference>
<keyword evidence="2 5" id="KW-0560">Oxidoreductase</keyword>
<feature type="domain" description="Aldehyde dehydrogenase" evidence="6">
    <location>
        <begin position="16"/>
        <end position="475"/>
    </location>
</feature>
<evidence type="ECO:0000256" key="3">
    <source>
        <dbReference type="ARBA" id="ARBA00023027"/>
    </source>
</evidence>
<accession>A0A0F5I7P9</accession>
<organism evidence="7 8">
    <name type="scientific">Bacillus thermotolerans</name>
    <name type="common">Quasibacillus thermotolerans</name>
    <dbReference type="NCBI Taxonomy" id="1221996"/>
    <lineage>
        <taxon>Bacteria</taxon>
        <taxon>Bacillati</taxon>
        <taxon>Bacillota</taxon>
        <taxon>Bacilli</taxon>
        <taxon>Bacillales</taxon>
        <taxon>Bacillaceae</taxon>
        <taxon>Bacillus</taxon>
    </lineage>
</organism>
<feature type="active site" evidence="4">
    <location>
        <position position="254"/>
    </location>
</feature>
<comment type="similarity">
    <text evidence="1 5">Belongs to the aldehyde dehydrogenase family.</text>
</comment>
<dbReference type="Gene3D" id="3.40.309.10">
    <property type="entry name" value="Aldehyde Dehydrogenase, Chain A, domain 2"/>
    <property type="match status" value="1"/>
</dbReference>
<gene>
    <name evidence="7" type="ORF">QY95_00795</name>
</gene>
<dbReference type="Pfam" id="PF00171">
    <property type="entry name" value="Aldedh"/>
    <property type="match status" value="1"/>
</dbReference>
<dbReference type="PANTHER" id="PTHR42986:SF1">
    <property type="entry name" value="BENZALDEHYDE DEHYDROGENASE YFMT"/>
    <property type="match status" value="1"/>
</dbReference>
<dbReference type="GO" id="GO:0016620">
    <property type="term" value="F:oxidoreductase activity, acting on the aldehyde or oxo group of donors, NAD or NADP as acceptor"/>
    <property type="evidence" value="ECO:0007669"/>
    <property type="project" value="InterPro"/>
</dbReference>
<sequence>MPTFEQYNKSFLNGEWTEGNSDRTGQIINPYDESVIATVKLATRDQLKEAFETAKQAQKQWGQTSAEERQAVLQKAADYLKENKEDIQKTISRETGGSAVKADVELGLTIGLLEQAVKYAGELHEIKEVEDNIEGKVNRVHRLPLGVISSISPFNFPMNLSMRSIAPALALGNAVVHKPDLQTGLTGGVIITKALEEAGLPKGVFNMVLTDLEEIGNEMLENPIPRLIAFTGSTPVGKLIGRIAGENFKRVALELGGNNPFIVLSDADVDRAVDAAVFGKFIHQGQICMIINRLIIHKDVYDEFKEKFIQRVKELPAGDSSDPKTVIGPLMNKNQLNKALDIIEKAKQAGTNVALEGKVEGNILTPYVFSEVDNSSELAQTELFAPIASLIKAETDEEAIDMANDTQYGLSSAIFTEDLDRGEELALRIDSGMTHINDQTVNDSPVVPFGGNKESGMGRFGYPWVVEEFTVTKWVSKQTKYRDFPF</sequence>
<evidence type="ECO:0000259" key="6">
    <source>
        <dbReference type="Pfam" id="PF00171"/>
    </source>
</evidence>
<dbReference type="Proteomes" id="UP000031563">
    <property type="component" value="Unassembled WGS sequence"/>
</dbReference>
<dbReference type="InterPro" id="IPR029510">
    <property type="entry name" value="Ald_DH_CS_GLU"/>
</dbReference>
<evidence type="ECO:0000256" key="5">
    <source>
        <dbReference type="RuleBase" id="RU003345"/>
    </source>
</evidence>
<dbReference type="STRING" id="1221996.QY95_00795"/>
<comment type="caution">
    <text evidence="7">The sequence shown here is derived from an EMBL/GenBank/DDBJ whole genome shotgun (WGS) entry which is preliminary data.</text>
</comment>
<evidence type="ECO:0000256" key="4">
    <source>
        <dbReference type="PROSITE-ProRule" id="PRU10007"/>
    </source>
</evidence>
<dbReference type="AlphaFoldDB" id="A0A0F5I7P9"/>
<keyword evidence="8" id="KW-1185">Reference proteome</keyword>
<evidence type="ECO:0000313" key="7">
    <source>
        <dbReference type="EMBL" id="KKB41315.1"/>
    </source>
</evidence>
<dbReference type="FunFam" id="3.40.309.10:FF:000009">
    <property type="entry name" value="Aldehyde dehydrogenase A"/>
    <property type="match status" value="1"/>
</dbReference>
<dbReference type="RefSeq" id="WP_040047978.1">
    <property type="nucleotide sequence ID" value="NZ_JWIR02000023.1"/>
</dbReference>
<evidence type="ECO:0000256" key="1">
    <source>
        <dbReference type="ARBA" id="ARBA00009986"/>
    </source>
</evidence>
<name>A0A0F5I7P9_BACTR</name>
<dbReference type="PROSITE" id="PS00687">
    <property type="entry name" value="ALDEHYDE_DEHYDR_GLU"/>
    <property type="match status" value="1"/>
</dbReference>
<dbReference type="InterPro" id="IPR016161">
    <property type="entry name" value="Ald_DH/histidinol_DH"/>
</dbReference>
<dbReference type="InterPro" id="IPR016162">
    <property type="entry name" value="Ald_DH_N"/>
</dbReference>
<evidence type="ECO:0000313" key="8">
    <source>
        <dbReference type="Proteomes" id="UP000031563"/>
    </source>
</evidence>
<dbReference type="OrthoDB" id="9762913at2"/>